<dbReference type="EMBL" id="BAABDJ010000002">
    <property type="protein sequence ID" value="GAA3995977.1"/>
    <property type="molecule type" value="Genomic_DNA"/>
</dbReference>
<evidence type="ECO:0000256" key="6">
    <source>
        <dbReference type="SAM" id="Phobius"/>
    </source>
</evidence>
<keyword evidence="2" id="KW-1003">Cell membrane</keyword>
<evidence type="ECO:0000256" key="5">
    <source>
        <dbReference type="ARBA" id="ARBA00023136"/>
    </source>
</evidence>
<dbReference type="PANTHER" id="PTHR43646:SF2">
    <property type="entry name" value="GLYCOSYLTRANSFERASE 2-LIKE DOMAIN-CONTAINING PROTEIN"/>
    <property type="match status" value="1"/>
</dbReference>
<dbReference type="PANTHER" id="PTHR43646">
    <property type="entry name" value="GLYCOSYLTRANSFERASE"/>
    <property type="match status" value="1"/>
</dbReference>
<comment type="caution">
    <text evidence="7">The sequence shown here is derived from an EMBL/GenBank/DDBJ whole genome shotgun (WGS) entry which is preliminary data.</text>
</comment>
<evidence type="ECO:0000313" key="7">
    <source>
        <dbReference type="EMBL" id="GAA3995977.1"/>
    </source>
</evidence>
<evidence type="ECO:0000256" key="2">
    <source>
        <dbReference type="ARBA" id="ARBA00022475"/>
    </source>
</evidence>
<keyword evidence="5 6" id="KW-0472">Membrane</keyword>
<name>A0ABP7RDN2_9BACT</name>
<dbReference type="Pfam" id="PF13641">
    <property type="entry name" value="Glyco_tranf_2_3"/>
    <property type="match status" value="1"/>
</dbReference>
<keyword evidence="3" id="KW-0328">Glycosyltransferase</keyword>
<accession>A0ABP7RDN2</accession>
<evidence type="ECO:0000256" key="3">
    <source>
        <dbReference type="ARBA" id="ARBA00022676"/>
    </source>
</evidence>
<comment type="subcellular location">
    <subcellularLocation>
        <location evidence="1">Cell membrane</location>
    </subcellularLocation>
</comment>
<feature type="transmembrane region" description="Helical" evidence="6">
    <location>
        <begin position="333"/>
        <end position="358"/>
    </location>
</feature>
<feature type="transmembrane region" description="Helical" evidence="6">
    <location>
        <begin position="285"/>
        <end position="313"/>
    </location>
</feature>
<gene>
    <name evidence="7" type="ORF">GCM10022408_03180</name>
</gene>
<evidence type="ECO:0000256" key="1">
    <source>
        <dbReference type="ARBA" id="ARBA00004236"/>
    </source>
</evidence>
<evidence type="ECO:0000313" key="8">
    <source>
        <dbReference type="Proteomes" id="UP001500567"/>
    </source>
</evidence>
<dbReference type="SUPFAM" id="SSF53448">
    <property type="entry name" value="Nucleotide-diphospho-sugar transferases"/>
    <property type="match status" value="1"/>
</dbReference>
<reference evidence="8" key="1">
    <citation type="journal article" date="2019" name="Int. J. Syst. Evol. Microbiol.">
        <title>The Global Catalogue of Microorganisms (GCM) 10K type strain sequencing project: providing services to taxonomists for standard genome sequencing and annotation.</title>
        <authorList>
            <consortium name="The Broad Institute Genomics Platform"/>
            <consortium name="The Broad Institute Genome Sequencing Center for Infectious Disease"/>
            <person name="Wu L."/>
            <person name="Ma J."/>
        </authorList>
    </citation>
    <scope>NUCLEOTIDE SEQUENCE [LARGE SCALE GENOMIC DNA]</scope>
    <source>
        <strain evidence="8">JCM 17224</strain>
    </source>
</reference>
<keyword evidence="6" id="KW-0812">Transmembrane</keyword>
<feature type="transmembrane region" description="Helical" evidence="6">
    <location>
        <begin position="245"/>
        <end position="264"/>
    </location>
</feature>
<protein>
    <recommendedName>
        <fullName evidence="9">Glycosyltransferase</fullName>
    </recommendedName>
</protein>
<keyword evidence="4" id="KW-0808">Transferase</keyword>
<proteinExistence type="predicted"/>
<dbReference type="InterPro" id="IPR029044">
    <property type="entry name" value="Nucleotide-diphossugar_trans"/>
</dbReference>
<evidence type="ECO:0000256" key="4">
    <source>
        <dbReference type="ARBA" id="ARBA00022679"/>
    </source>
</evidence>
<keyword evidence="8" id="KW-1185">Reference proteome</keyword>
<dbReference type="Proteomes" id="UP001500567">
    <property type="component" value="Unassembled WGS sequence"/>
</dbReference>
<sequence>MPALLILYFSLWFLLLATAILLFWRRRPPVAAPLAAPLPRVSILIAARNEEAAISRCLHAIRRLSYPAHLIEVLLGDDASTDRTALVAQAAMQGYGGHFRCLPITDTLGTARGKANVLAHLTRAATADFFLITDADIAVPPTWVEGLLAPVLTPESRVGTVTGLTVVQGPRLFDQLQGLDWLLSLGLVQVVSDLGRPVTAMGNNMLVTRAAYESTGGYEALPFSVTEDFELFKAVLARGFTSRNLFQPLILAISLPMATPLGLIHQRRRWLRGVEDLPGWLQGGLIFYGAFYLPLLILAGVAGPVAALSVLGAKMLVQGILAHLCFRRAGLRLRWALLPAFEVYTVALTLGLGLFRLLRFRFDWKGRQYG</sequence>
<dbReference type="Gene3D" id="3.90.550.10">
    <property type="entry name" value="Spore Coat Polysaccharide Biosynthesis Protein SpsA, Chain A"/>
    <property type="match status" value="1"/>
</dbReference>
<evidence type="ECO:0008006" key="9">
    <source>
        <dbReference type="Google" id="ProtNLM"/>
    </source>
</evidence>
<organism evidence="7 8">
    <name type="scientific">Hymenobacter fastidiosus</name>
    <dbReference type="NCBI Taxonomy" id="486264"/>
    <lineage>
        <taxon>Bacteria</taxon>
        <taxon>Pseudomonadati</taxon>
        <taxon>Bacteroidota</taxon>
        <taxon>Cytophagia</taxon>
        <taxon>Cytophagales</taxon>
        <taxon>Hymenobacteraceae</taxon>
        <taxon>Hymenobacter</taxon>
    </lineage>
</organism>
<keyword evidence="6" id="KW-1133">Transmembrane helix</keyword>
<dbReference type="RefSeq" id="WP_345070527.1">
    <property type="nucleotide sequence ID" value="NZ_BAABDJ010000002.1"/>
</dbReference>